<evidence type="ECO:0000313" key="1">
    <source>
        <dbReference type="EMBL" id="KAK7350801.1"/>
    </source>
</evidence>
<keyword evidence="2" id="KW-1185">Reference proteome</keyword>
<gene>
    <name evidence="1" type="ORF">VNO77_09760</name>
</gene>
<dbReference type="EMBL" id="JAYMYQ010000002">
    <property type="protein sequence ID" value="KAK7350801.1"/>
    <property type="molecule type" value="Genomic_DNA"/>
</dbReference>
<sequence length="86" mass="9669">MKLRLKRDVTFMAKAQRICGDFKITHPYLLWSIDGLAAAPHCGIVGDHIIHCLSFLSPTASLQLLTPRPPKVPTFMLLHNHFVSSF</sequence>
<proteinExistence type="predicted"/>
<comment type="caution">
    <text evidence="1">The sequence shown here is derived from an EMBL/GenBank/DDBJ whole genome shotgun (WGS) entry which is preliminary data.</text>
</comment>
<reference evidence="1 2" key="1">
    <citation type="submission" date="2024-01" db="EMBL/GenBank/DDBJ databases">
        <title>The genomes of 5 underutilized Papilionoideae crops provide insights into root nodulation and disease resistanc.</title>
        <authorList>
            <person name="Jiang F."/>
        </authorList>
    </citation>
    <scope>NUCLEOTIDE SEQUENCE [LARGE SCALE GENOMIC DNA]</scope>
    <source>
        <strain evidence="1">LVBAO_FW01</strain>
        <tissue evidence="1">Leaves</tissue>
    </source>
</reference>
<accession>A0AAN9MB35</accession>
<dbReference type="Proteomes" id="UP001367508">
    <property type="component" value="Unassembled WGS sequence"/>
</dbReference>
<protein>
    <submittedName>
        <fullName evidence="1">Uncharacterized protein</fullName>
    </submittedName>
</protein>
<name>A0AAN9MB35_CANGL</name>
<organism evidence="1 2">
    <name type="scientific">Canavalia gladiata</name>
    <name type="common">Sword bean</name>
    <name type="synonym">Dolichos gladiatus</name>
    <dbReference type="NCBI Taxonomy" id="3824"/>
    <lineage>
        <taxon>Eukaryota</taxon>
        <taxon>Viridiplantae</taxon>
        <taxon>Streptophyta</taxon>
        <taxon>Embryophyta</taxon>
        <taxon>Tracheophyta</taxon>
        <taxon>Spermatophyta</taxon>
        <taxon>Magnoliopsida</taxon>
        <taxon>eudicotyledons</taxon>
        <taxon>Gunneridae</taxon>
        <taxon>Pentapetalae</taxon>
        <taxon>rosids</taxon>
        <taxon>fabids</taxon>
        <taxon>Fabales</taxon>
        <taxon>Fabaceae</taxon>
        <taxon>Papilionoideae</taxon>
        <taxon>50 kb inversion clade</taxon>
        <taxon>NPAAA clade</taxon>
        <taxon>indigoferoid/millettioid clade</taxon>
        <taxon>Phaseoleae</taxon>
        <taxon>Canavalia</taxon>
    </lineage>
</organism>
<evidence type="ECO:0000313" key="2">
    <source>
        <dbReference type="Proteomes" id="UP001367508"/>
    </source>
</evidence>
<dbReference type="AlphaFoldDB" id="A0AAN9MB35"/>